<proteinExistence type="predicted"/>
<feature type="region of interest" description="Disordered" evidence="1">
    <location>
        <begin position="1"/>
        <end position="22"/>
    </location>
</feature>
<sequence length="108" mass="11126">MAAAASGGRGKAGPKNRRAADKAEVFEEALARVSTSLAAAARRSAAALKAERIEAARTGAAGLTKAEDGADSTPTPRTKRAARTPVEKKNVASSRAQGARRQAKRDAR</sequence>
<name>A0A2P2C9P5_9ZZZZ</name>
<organism evidence="2">
    <name type="scientific">metagenome</name>
    <dbReference type="NCBI Taxonomy" id="256318"/>
    <lineage>
        <taxon>unclassified sequences</taxon>
        <taxon>metagenomes</taxon>
    </lineage>
</organism>
<dbReference type="AlphaFoldDB" id="A0A2P2C9P5"/>
<dbReference type="EMBL" id="CZKA01000037">
    <property type="protein sequence ID" value="CUR57582.1"/>
    <property type="molecule type" value="Genomic_DNA"/>
</dbReference>
<accession>A0A2P2C9P5</accession>
<reference evidence="2" key="1">
    <citation type="submission" date="2015-08" db="EMBL/GenBank/DDBJ databases">
        <authorList>
            <person name="Babu N.S."/>
            <person name="Beckwith C.J."/>
            <person name="Beseler K.G."/>
            <person name="Brison A."/>
            <person name="Carone J.V."/>
            <person name="Caskin T.P."/>
            <person name="Diamond M."/>
            <person name="Durham M.E."/>
            <person name="Foxe J.M."/>
            <person name="Go M."/>
            <person name="Henderson B.A."/>
            <person name="Jones I.B."/>
            <person name="McGettigan J.A."/>
            <person name="Micheletti S.J."/>
            <person name="Nasrallah M.E."/>
            <person name="Ortiz D."/>
            <person name="Piller C.R."/>
            <person name="Privatt S.R."/>
            <person name="Schneider S.L."/>
            <person name="Sharp S."/>
            <person name="Smith T.C."/>
            <person name="Stanton J.D."/>
            <person name="Ullery H.E."/>
            <person name="Wilson R.J."/>
            <person name="Serrano M.G."/>
            <person name="Buck G."/>
            <person name="Lee V."/>
            <person name="Wang Y."/>
            <person name="Carvalho R."/>
            <person name="Voegtly L."/>
            <person name="Shi R."/>
            <person name="Duckworth R."/>
            <person name="Johnson A."/>
            <person name="Loviza R."/>
            <person name="Walstead R."/>
            <person name="Shah Z."/>
            <person name="Kiflezghi M."/>
            <person name="Wade K."/>
            <person name="Ball S.L."/>
            <person name="Bradley K.W."/>
            <person name="Asai D.J."/>
            <person name="Bowman C.A."/>
            <person name="Russell D.A."/>
            <person name="Pope W.H."/>
            <person name="Jacobs-Sera D."/>
            <person name="Hendrix R.W."/>
            <person name="Hatfull G.F."/>
        </authorList>
    </citation>
    <scope>NUCLEOTIDE SEQUENCE</scope>
</reference>
<evidence type="ECO:0000313" key="2">
    <source>
        <dbReference type="EMBL" id="CUR57582.1"/>
    </source>
</evidence>
<protein>
    <submittedName>
        <fullName evidence="2">Uncharacterized protein</fullName>
    </submittedName>
</protein>
<feature type="region of interest" description="Disordered" evidence="1">
    <location>
        <begin position="57"/>
        <end position="108"/>
    </location>
</feature>
<gene>
    <name evidence="2" type="ORF">NOCA2420089</name>
</gene>
<evidence type="ECO:0000256" key="1">
    <source>
        <dbReference type="SAM" id="MobiDB-lite"/>
    </source>
</evidence>